<feature type="non-terminal residue" evidence="1">
    <location>
        <position position="146"/>
    </location>
</feature>
<evidence type="ECO:0000313" key="2">
    <source>
        <dbReference type="Proteomes" id="UP000023152"/>
    </source>
</evidence>
<comment type="caution">
    <text evidence="1">The sequence shown here is derived from an EMBL/GenBank/DDBJ whole genome shotgun (WGS) entry which is preliminary data.</text>
</comment>
<organism evidence="1 2">
    <name type="scientific">Reticulomyxa filosa</name>
    <dbReference type="NCBI Taxonomy" id="46433"/>
    <lineage>
        <taxon>Eukaryota</taxon>
        <taxon>Sar</taxon>
        <taxon>Rhizaria</taxon>
        <taxon>Retaria</taxon>
        <taxon>Foraminifera</taxon>
        <taxon>Monothalamids</taxon>
        <taxon>Reticulomyxidae</taxon>
        <taxon>Reticulomyxa</taxon>
    </lineage>
</organism>
<accession>X6MCT4</accession>
<dbReference type="Proteomes" id="UP000023152">
    <property type="component" value="Unassembled WGS sequence"/>
</dbReference>
<keyword evidence="2" id="KW-1185">Reference proteome</keyword>
<name>X6MCT4_RETFI</name>
<proteinExistence type="predicted"/>
<dbReference type="AlphaFoldDB" id="X6MCT4"/>
<gene>
    <name evidence="1" type="ORF">RFI_25920</name>
</gene>
<evidence type="ECO:0000313" key="1">
    <source>
        <dbReference type="EMBL" id="ETO11456.1"/>
    </source>
</evidence>
<sequence>MKLCREFVPPFFIFFPPNFNLIKIKLLHSQEKEPWVQQYLTKSIIFFLVVVEKFSSLSLQYLIKQHRKHNAFQLHVFKVAKNIFERKTSLKRQQLLFFLIKDKKKFLFTNFTDRPPGITSNISTCESAEAVSEVANKKHCNYVSEV</sequence>
<reference evidence="1 2" key="1">
    <citation type="journal article" date="2013" name="Curr. Biol.">
        <title>The Genome of the Foraminiferan Reticulomyxa filosa.</title>
        <authorList>
            <person name="Glockner G."/>
            <person name="Hulsmann N."/>
            <person name="Schleicher M."/>
            <person name="Noegel A.A."/>
            <person name="Eichinger L."/>
            <person name="Gallinger C."/>
            <person name="Pawlowski J."/>
            <person name="Sierra R."/>
            <person name="Euteneuer U."/>
            <person name="Pillet L."/>
            <person name="Moustafa A."/>
            <person name="Platzer M."/>
            <person name="Groth M."/>
            <person name="Szafranski K."/>
            <person name="Schliwa M."/>
        </authorList>
    </citation>
    <scope>NUCLEOTIDE SEQUENCE [LARGE SCALE GENOMIC DNA]</scope>
</reference>
<protein>
    <submittedName>
        <fullName evidence="1">Uncharacterized protein</fullName>
    </submittedName>
</protein>
<dbReference type="EMBL" id="ASPP01022451">
    <property type="protein sequence ID" value="ETO11456.1"/>
    <property type="molecule type" value="Genomic_DNA"/>
</dbReference>